<sequence length="147" mass="15997">MKKMWILIFMVAALITAGCAGDDTGTTTFTDDDLEVTTNIPEGAEDQWCPVGTTWEAVNPQTGESMTMAITGTETVNGIEMCKAIVEIEPVVDGIAKMEYLWAENGESVIWTNYDESGNVHSKITILDGKMSITDENGEVMEFGTTE</sequence>
<evidence type="ECO:0000313" key="2">
    <source>
        <dbReference type="Proteomes" id="UP001185015"/>
    </source>
</evidence>
<comment type="caution">
    <text evidence="1">The sequence shown here is derived from an EMBL/GenBank/DDBJ whole genome shotgun (WGS) entry which is preliminary data.</text>
</comment>
<name>A0AA90U089_9EURY</name>
<reference evidence="1 2" key="1">
    <citation type="submission" date="2023-07" db="EMBL/GenBank/DDBJ databases">
        <title>Genomic Encyclopedia of Type Strains, Phase IV (KMG-IV): sequencing the most valuable type-strain genomes for metagenomic binning, comparative biology and taxonomic classification.</title>
        <authorList>
            <person name="Goeker M."/>
        </authorList>
    </citation>
    <scope>NUCLEOTIDE SEQUENCE [LARGE SCALE GENOMIC DNA]</scope>
    <source>
        <strain evidence="1 2">DSM 17273</strain>
    </source>
</reference>
<dbReference type="Proteomes" id="UP001185015">
    <property type="component" value="Unassembled WGS sequence"/>
</dbReference>
<dbReference type="PROSITE" id="PS51257">
    <property type="entry name" value="PROKAR_LIPOPROTEIN"/>
    <property type="match status" value="1"/>
</dbReference>
<keyword evidence="2" id="KW-1185">Reference proteome</keyword>
<organism evidence="1 2">
    <name type="scientific">Methanococcoides alaskense</name>
    <dbReference type="NCBI Taxonomy" id="325778"/>
    <lineage>
        <taxon>Archaea</taxon>
        <taxon>Methanobacteriati</taxon>
        <taxon>Methanobacteriota</taxon>
        <taxon>Stenosarchaea group</taxon>
        <taxon>Methanomicrobia</taxon>
        <taxon>Methanosarcinales</taxon>
        <taxon>Methanosarcinaceae</taxon>
        <taxon>Methanococcoides</taxon>
    </lineage>
</organism>
<proteinExistence type="predicted"/>
<dbReference type="RefSeq" id="WP_270096646.1">
    <property type="nucleotide sequence ID" value="NZ_JAQFFK010000003.1"/>
</dbReference>
<accession>A0AA90U089</accession>
<gene>
    <name evidence="1" type="ORF">J2750_001449</name>
</gene>
<dbReference type="EMBL" id="JAVDQI010000004">
    <property type="protein sequence ID" value="MDR6222989.1"/>
    <property type="molecule type" value="Genomic_DNA"/>
</dbReference>
<protein>
    <submittedName>
        <fullName evidence="1">Uncharacterized protein</fullName>
    </submittedName>
</protein>
<evidence type="ECO:0000313" key="1">
    <source>
        <dbReference type="EMBL" id="MDR6222989.1"/>
    </source>
</evidence>
<dbReference type="AlphaFoldDB" id="A0AA90U089"/>